<accession>A0A2T5IQI8</accession>
<evidence type="ECO:0000313" key="1">
    <source>
        <dbReference type="EMBL" id="PTQ86097.1"/>
    </source>
</evidence>
<dbReference type="RefSeq" id="WP_258195688.1">
    <property type="nucleotide sequence ID" value="NZ_QAOL01000011.1"/>
</dbReference>
<dbReference type="AlphaFoldDB" id="A0A2T5IQI8"/>
<dbReference type="Proteomes" id="UP000244110">
    <property type="component" value="Unassembled WGS sequence"/>
</dbReference>
<protein>
    <submittedName>
        <fullName evidence="1">Putative molybdenum carrier protein</fullName>
    </submittedName>
</protein>
<dbReference type="Pfam" id="PF12694">
    <property type="entry name" value="cpYpsA"/>
    <property type="match status" value="1"/>
</dbReference>
<evidence type="ECO:0000313" key="2">
    <source>
        <dbReference type="Proteomes" id="UP000244110"/>
    </source>
</evidence>
<gene>
    <name evidence="1" type="ORF">C8R28_101114</name>
</gene>
<name>A0A2T5IQI8_9PROT</name>
<organism evidence="1 2">
    <name type="scientific">Nitrosomonas ureae</name>
    <dbReference type="NCBI Taxonomy" id="44577"/>
    <lineage>
        <taxon>Bacteria</taxon>
        <taxon>Pseudomonadati</taxon>
        <taxon>Pseudomonadota</taxon>
        <taxon>Betaproteobacteria</taxon>
        <taxon>Nitrosomonadales</taxon>
        <taxon>Nitrosomonadaceae</taxon>
        <taxon>Nitrosomonas</taxon>
    </lineage>
</organism>
<dbReference type="EMBL" id="QAOL01000011">
    <property type="protein sequence ID" value="PTQ86097.1"/>
    <property type="molecule type" value="Genomic_DNA"/>
</dbReference>
<reference evidence="1 2" key="1">
    <citation type="submission" date="2018-04" db="EMBL/GenBank/DDBJ databases">
        <title>Active sludge and wastewater microbial communities from Klosterneuburg, Austria.</title>
        <authorList>
            <person name="Wagner M."/>
        </authorList>
    </citation>
    <scope>NUCLEOTIDE SEQUENCE [LARGE SCALE GENOMIC DNA]</scope>
    <source>
        <strain evidence="1 2">Nm4</strain>
    </source>
</reference>
<dbReference type="InterPro" id="IPR024755">
    <property type="entry name" value="cpYpsA"/>
</dbReference>
<sequence length="162" mass="18197">MNRHKMHSPITKIISGGQTGVDRAALNWALQNNISHGGWCPKGRRSEDGVISDCYLLQETESKGYTQRTKWNVRDSDATFIITLTPNLTGGSLFTQGYTQKINKPCLHVYPDSLWHEQIKVFLGMHSIQILNVAGPRASNAPNIENFVYEVMNEAVKISSFF</sequence>
<comment type="caution">
    <text evidence="1">The sequence shown here is derived from an EMBL/GenBank/DDBJ whole genome shotgun (WGS) entry which is preliminary data.</text>
</comment>
<dbReference type="SUPFAM" id="SSF102405">
    <property type="entry name" value="MCP/YpsA-like"/>
    <property type="match status" value="1"/>
</dbReference>
<dbReference type="Gene3D" id="3.40.50.450">
    <property type="match status" value="1"/>
</dbReference>
<proteinExistence type="predicted"/>